<name>A0ABU4RK17_9HYPH</name>
<keyword evidence="3" id="KW-1185">Reference proteome</keyword>
<proteinExistence type="predicted"/>
<organism evidence="2 3">
    <name type="scientific">Terrihabitans rhizophilus</name>
    <dbReference type="NCBI Taxonomy" id="3092662"/>
    <lineage>
        <taxon>Bacteria</taxon>
        <taxon>Pseudomonadati</taxon>
        <taxon>Pseudomonadota</taxon>
        <taxon>Alphaproteobacteria</taxon>
        <taxon>Hyphomicrobiales</taxon>
        <taxon>Terrihabitans</taxon>
    </lineage>
</organism>
<evidence type="ECO:0000256" key="1">
    <source>
        <dbReference type="SAM" id="MobiDB-lite"/>
    </source>
</evidence>
<evidence type="ECO:0000313" key="2">
    <source>
        <dbReference type="EMBL" id="MDX6805152.1"/>
    </source>
</evidence>
<evidence type="ECO:0000313" key="3">
    <source>
        <dbReference type="Proteomes" id="UP001274321"/>
    </source>
</evidence>
<protein>
    <recommendedName>
        <fullName evidence="4">Lipoprotein</fullName>
    </recommendedName>
</protein>
<reference evidence="2 3" key="1">
    <citation type="submission" date="2023-11" db="EMBL/GenBank/DDBJ databases">
        <authorList>
            <person name="Bao R."/>
        </authorList>
    </citation>
    <scope>NUCLEOTIDE SEQUENCE [LARGE SCALE GENOMIC DNA]</scope>
    <source>
        <strain evidence="2 3">PJ23</strain>
    </source>
</reference>
<comment type="caution">
    <text evidence="2">The sequence shown here is derived from an EMBL/GenBank/DDBJ whole genome shotgun (WGS) entry which is preliminary data.</text>
</comment>
<evidence type="ECO:0008006" key="4">
    <source>
        <dbReference type="Google" id="ProtNLM"/>
    </source>
</evidence>
<accession>A0ABU4RK17</accession>
<gene>
    <name evidence="2" type="ORF">SCD90_03655</name>
</gene>
<feature type="compositionally biased region" description="Low complexity" evidence="1">
    <location>
        <begin position="300"/>
        <end position="325"/>
    </location>
</feature>
<dbReference type="Proteomes" id="UP001274321">
    <property type="component" value="Unassembled WGS sequence"/>
</dbReference>
<sequence length="341" mass="36109">MKITRKRAQALGIPGLDCFRNGGDQGSRKPVLLVEQRFRDHLGRGFFIRLGHATVRSNWVYRCPCSEDALMGNECFAFLRTPLQVDFSCRRATHAMIVRQHPYSSHRGTQIPLTCSRGTEIMKRLMKIGSAVALATLLCACGPEGILKGPNSGFISNVEVKLAKPLGSPQMAEAIRTKTLMEASRYPAQGEPKTLHILVTDLHKKNAAMSLLVGDANRMRATLVVTDTAGKTEHGRVNVVSTENGAMNGLIGAAIALAQEDQRFEDAMTGQIAKDALIHVHGSKAASAAAKNLPKPMAPSPAAAPAGPAKAAPAQPLKPAAPKAVPVAAAPGAAVTLVAAR</sequence>
<feature type="region of interest" description="Disordered" evidence="1">
    <location>
        <begin position="289"/>
        <end position="325"/>
    </location>
</feature>
<dbReference type="RefSeq" id="WP_319843282.1">
    <property type="nucleotide sequence ID" value="NZ_JAXAFJ010000002.1"/>
</dbReference>
<dbReference type="EMBL" id="JAXAFJ010000002">
    <property type="protein sequence ID" value="MDX6805152.1"/>
    <property type="molecule type" value="Genomic_DNA"/>
</dbReference>